<feature type="transmembrane region" description="Helical" evidence="1">
    <location>
        <begin position="31"/>
        <end position="48"/>
    </location>
</feature>
<evidence type="ECO:0000256" key="1">
    <source>
        <dbReference type="SAM" id="Phobius"/>
    </source>
</evidence>
<dbReference type="Pfam" id="PF03862">
    <property type="entry name" value="SpoVAC_SpoVAEB"/>
    <property type="match status" value="1"/>
</dbReference>
<evidence type="ECO:0000313" key="3">
    <source>
        <dbReference type="Proteomes" id="UP000675664"/>
    </source>
</evidence>
<dbReference type="Proteomes" id="UP000675664">
    <property type="component" value="Unassembled WGS sequence"/>
</dbReference>
<sequence>MDYLYAFLIGGIICVIGQILMDVTKLTAPRILVIFVVAGAILTGLGLYEPLVKFAKNGATVPLPGFGYSLAKGAMDGAKDGFLGAITGGIKNTAAGVTAAVVFGYFVALIFSPKSKR</sequence>
<dbReference type="InterPro" id="IPR005562">
    <property type="entry name" value="SpoVA"/>
</dbReference>
<keyword evidence="3" id="KW-1185">Reference proteome</keyword>
<name>A0A8J8B391_9FIRM</name>
<organism evidence="2 3">
    <name type="scientific">Sinanaerobacter chloroacetimidivorans</name>
    <dbReference type="NCBI Taxonomy" id="2818044"/>
    <lineage>
        <taxon>Bacteria</taxon>
        <taxon>Bacillati</taxon>
        <taxon>Bacillota</taxon>
        <taxon>Clostridia</taxon>
        <taxon>Peptostreptococcales</taxon>
        <taxon>Anaerovoracaceae</taxon>
        <taxon>Sinanaerobacter</taxon>
    </lineage>
</organism>
<feature type="transmembrane region" description="Helical" evidence="1">
    <location>
        <begin position="6"/>
        <end position="24"/>
    </location>
</feature>
<protein>
    <submittedName>
        <fullName evidence="2">Stage V sporulation protein AE</fullName>
    </submittedName>
</protein>
<dbReference type="PANTHER" id="PTHR38450">
    <property type="entry name" value="STAGE V SPORULATION PROTEIN AC-RELATED"/>
    <property type="match status" value="1"/>
</dbReference>
<dbReference type="AlphaFoldDB" id="A0A8J8B391"/>
<reference evidence="2" key="1">
    <citation type="submission" date="2021-04" db="EMBL/GenBank/DDBJ databases">
        <title>Sinoanaerobacter chloroacetimidivorans sp. nov., an obligate anaerobic bacterium isolated from anaerobic sludge.</title>
        <authorList>
            <person name="Bao Y."/>
        </authorList>
    </citation>
    <scope>NUCLEOTIDE SEQUENCE</scope>
    <source>
        <strain evidence="2">BAD-6</strain>
    </source>
</reference>
<accession>A0A8J8B391</accession>
<feature type="transmembrane region" description="Helical" evidence="1">
    <location>
        <begin position="93"/>
        <end position="111"/>
    </location>
</feature>
<keyword evidence="1" id="KW-0812">Transmembrane</keyword>
<keyword evidence="1" id="KW-1133">Transmembrane helix</keyword>
<dbReference type="RefSeq" id="WP_227019638.1">
    <property type="nucleotide sequence ID" value="NZ_JAGSND010000013.1"/>
</dbReference>
<proteinExistence type="predicted"/>
<dbReference type="EMBL" id="JAGSND010000013">
    <property type="protein sequence ID" value="MBR0599512.1"/>
    <property type="molecule type" value="Genomic_DNA"/>
</dbReference>
<dbReference type="PANTHER" id="PTHR38450:SF2">
    <property type="entry name" value="STAGE V SPORULATION PROTEIN AEB"/>
    <property type="match status" value="1"/>
</dbReference>
<comment type="caution">
    <text evidence="2">The sequence shown here is derived from an EMBL/GenBank/DDBJ whole genome shotgun (WGS) entry which is preliminary data.</text>
</comment>
<gene>
    <name evidence="2" type="primary">spoVAE</name>
    <name evidence="2" type="ORF">KCX82_16615</name>
</gene>
<reference evidence="2" key="2">
    <citation type="submission" date="2021-04" db="EMBL/GenBank/DDBJ databases">
        <authorList>
            <person name="Liu J."/>
        </authorList>
    </citation>
    <scope>NUCLEOTIDE SEQUENCE</scope>
    <source>
        <strain evidence="2">BAD-6</strain>
    </source>
</reference>
<dbReference type="InterPro" id="IPR014204">
    <property type="entry name" value="Spore_V_AE"/>
</dbReference>
<evidence type="ECO:0000313" key="2">
    <source>
        <dbReference type="EMBL" id="MBR0599512.1"/>
    </source>
</evidence>
<dbReference type="NCBIfam" id="TIGR02839">
    <property type="entry name" value="spore_V_AE"/>
    <property type="match status" value="1"/>
</dbReference>
<keyword evidence="1" id="KW-0472">Membrane</keyword>